<proteinExistence type="predicted"/>
<sequence length="412" mass="47907">MVENKDAPDVEEVDFTQWNRAEIENELSQLDDSNERISAVADLFLMHNQDDESHAEELAGLWMTNLRGSDTHDRIPFLYVANHVLFKSAKAQSTSFQKAFLSLLPEAVSLVSNSPADRDTVLKILRLWHDQMLYPLDHIRAMWKETGEPLPMAWQEEKDEVVVDEVEDGNELEPDLPMGLKARAAHPVVDCLKQIDHAKRVVLYLEDQLQNQHKYLMKMATEKYFTSADEILAKESPIHLRDKVEQVMQILTVRNKYMKKLTMLQTKLRETAIAQLEEENAGLEKLEAKFEQCDNIDIGLADLDEHRRKYPDEWAAEEENARERKRKREMETKRMEEEANQRQQEAMAANAKIVSLLEEEVAQARALDVQSSLLQKMAEEKDPTKEYVWHPVLRELVPLQSLNLQSEDWRDH</sequence>
<reference evidence="3 4" key="1">
    <citation type="submission" date="2019-07" db="EMBL/GenBank/DDBJ databases">
        <title>Genomics analysis of Aphanomyces spp. identifies a new class of oomycete effector associated with host adaptation.</title>
        <authorList>
            <person name="Gaulin E."/>
        </authorList>
    </citation>
    <scope>NUCLEOTIDE SEQUENCE [LARGE SCALE GENOMIC DNA]</scope>
    <source>
        <strain evidence="3 4">ATCC 201684</strain>
    </source>
</reference>
<keyword evidence="1" id="KW-0175">Coiled coil</keyword>
<dbReference type="InterPro" id="IPR006569">
    <property type="entry name" value="CID_dom"/>
</dbReference>
<organism evidence="3 4">
    <name type="scientific">Aphanomyces euteiches</name>
    <dbReference type="NCBI Taxonomy" id="100861"/>
    <lineage>
        <taxon>Eukaryota</taxon>
        <taxon>Sar</taxon>
        <taxon>Stramenopiles</taxon>
        <taxon>Oomycota</taxon>
        <taxon>Saprolegniomycetes</taxon>
        <taxon>Saprolegniales</taxon>
        <taxon>Verrucalvaceae</taxon>
        <taxon>Aphanomyces</taxon>
    </lineage>
</organism>
<accession>A0A6G0XSG4</accession>
<dbReference type="SMART" id="SM00582">
    <property type="entry name" value="RPR"/>
    <property type="match status" value="1"/>
</dbReference>
<comment type="caution">
    <text evidence="3">The sequence shown here is derived from an EMBL/GenBank/DDBJ whole genome shotgun (WGS) entry which is preliminary data.</text>
</comment>
<dbReference type="VEuPathDB" id="FungiDB:AeMF1_013752"/>
<dbReference type="EMBL" id="VJMJ01000019">
    <property type="protein sequence ID" value="KAF0743284.1"/>
    <property type="molecule type" value="Genomic_DNA"/>
</dbReference>
<gene>
    <name evidence="3" type="ORF">Ae201684_001973</name>
</gene>
<dbReference type="Proteomes" id="UP000481153">
    <property type="component" value="Unassembled WGS sequence"/>
</dbReference>
<dbReference type="InterPro" id="IPR008942">
    <property type="entry name" value="ENTH_VHS"/>
</dbReference>
<dbReference type="Pfam" id="PF04818">
    <property type="entry name" value="CID"/>
    <property type="match status" value="1"/>
</dbReference>
<dbReference type="PROSITE" id="PS51391">
    <property type="entry name" value="CID"/>
    <property type="match status" value="1"/>
</dbReference>
<evidence type="ECO:0000313" key="4">
    <source>
        <dbReference type="Proteomes" id="UP000481153"/>
    </source>
</evidence>
<keyword evidence="4" id="KW-1185">Reference proteome</keyword>
<dbReference type="SUPFAM" id="SSF48464">
    <property type="entry name" value="ENTH/VHS domain"/>
    <property type="match status" value="1"/>
</dbReference>
<protein>
    <recommendedName>
        <fullName evidence="2">CID domain-containing protein</fullName>
    </recommendedName>
</protein>
<feature type="domain" description="CID" evidence="2">
    <location>
        <begin position="15"/>
        <end position="150"/>
    </location>
</feature>
<evidence type="ECO:0000259" key="2">
    <source>
        <dbReference type="PROSITE" id="PS51391"/>
    </source>
</evidence>
<feature type="coiled-coil region" evidence="1">
    <location>
        <begin position="269"/>
        <end position="352"/>
    </location>
</feature>
<name>A0A6G0XSG4_9STRA</name>
<evidence type="ECO:0000256" key="1">
    <source>
        <dbReference type="SAM" id="Coils"/>
    </source>
</evidence>
<dbReference type="Gene3D" id="1.25.40.90">
    <property type="match status" value="1"/>
</dbReference>
<dbReference type="AlphaFoldDB" id="A0A6G0XSG4"/>
<evidence type="ECO:0000313" key="3">
    <source>
        <dbReference type="EMBL" id="KAF0743284.1"/>
    </source>
</evidence>